<sequence>MIQKKKNLANEWHLFTNAAVEKISKYVAAHGISDELRSQLTGRKVGKVKCLFADGKTTVVTKSRSHQRRLTLERAAARAAKAYILPANVEPEVDEMDCHIA</sequence>
<organism evidence="1">
    <name type="scientific">uncultured Alphaproteobacteria bacterium</name>
    <dbReference type="NCBI Taxonomy" id="91750"/>
    <lineage>
        <taxon>Bacteria</taxon>
        <taxon>Pseudomonadati</taxon>
        <taxon>Pseudomonadota</taxon>
        <taxon>Alphaproteobacteria</taxon>
        <taxon>environmental samples</taxon>
    </lineage>
</organism>
<dbReference type="AlphaFoldDB" id="A0A6G8F340"/>
<reference evidence="1" key="1">
    <citation type="journal article" date="2020" name="J. ISSAAS">
        <title>Lactobacilli and other gastrointestinal microbiota of Peromyscus leucopus, reservoir host for agents of Lyme disease and other zoonoses in North America.</title>
        <authorList>
            <person name="Milovic A."/>
            <person name="Bassam K."/>
            <person name="Shao H."/>
            <person name="Chatzistamou I."/>
            <person name="Tufts D.M."/>
            <person name="Diuk-Wasser M."/>
            <person name="Barbour A.G."/>
        </authorList>
    </citation>
    <scope>NUCLEOTIDE SEQUENCE</scope>
    <source>
        <strain evidence="1">LL90</strain>
    </source>
</reference>
<evidence type="ECO:0000313" key="1">
    <source>
        <dbReference type="EMBL" id="QIM10720.1"/>
    </source>
</evidence>
<gene>
    <name evidence="1" type="ORF">PlAlph_6120</name>
</gene>
<proteinExistence type="predicted"/>
<name>A0A6G8F340_9PROT</name>
<dbReference type="EMBL" id="MN990732">
    <property type="protein sequence ID" value="QIM10720.1"/>
    <property type="molecule type" value="Genomic_DNA"/>
</dbReference>
<protein>
    <submittedName>
        <fullName evidence="1">Uncharacterized protein</fullName>
    </submittedName>
</protein>
<accession>A0A6G8F340</accession>